<sequence>MSGVNRCKGCDDRYRITPDRVERLMAAFRPEPDACVTEQVYELRLQSCASCPRLSDGTSCSVCGCIVQIRARLKAKECPHPNGSRWSESNQSPRQVPDGDFDCFREDPDIKLFIFA</sequence>
<dbReference type="Proteomes" id="UP001527882">
    <property type="component" value="Unassembled WGS sequence"/>
</dbReference>
<dbReference type="Pfam" id="PF19668">
    <property type="entry name" value="DUF6171"/>
    <property type="match status" value="1"/>
</dbReference>
<comment type="caution">
    <text evidence="2">The sequence shown here is derived from an EMBL/GenBank/DDBJ whole genome shotgun (WGS) entry which is preliminary data.</text>
</comment>
<keyword evidence="3" id="KW-1185">Reference proteome</keyword>
<evidence type="ECO:0000313" key="3">
    <source>
        <dbReference type="Proteomes" id="UP001527882"/>
    </source>
</evidence>
<dbReference type="RefSeq" id="WP_269880245.1">
    <property type="nucleotide sequence ID" value="NZ_JAQAGZ010000003.1"/>
</dbReference>
<gene>
    <name evidence="2" type="ORF">O9H85_05305</name>
</gene>
<feature type="region of interest" description="Disordered" evidence="1">
    <location>
        <begin position="78"/>
        <end position="103"/>
    </location>
</feature>
<reference evidence="2 3" key="1">
    <citation type="submission" date="2022-12" db="EMBL/GenBank/DDBJ databases">
        <title>Draft genome sequence of Paenibacillus sp. dW9.</title>
        <authorList>
            <person name="Choi E.-W."/>
            <person name="Kim D.-U."/>
        </authorList>
    </citation>
    <scope>NUCLEOTIDE SEQUENCE [LARGE SCALE GENOMIC DNA]</scope>
    <source>
        <strain evidence="3">dW9</strain>
    </source>
</reference>
<feature type="compositionally biased region" description="Polar residues" evidence="1">
    <location>
        <begin position="84"/>
        <end position="94"/>
    </location>
</feature>
<evidence type="ECO:0000313" key="2">
    <source>
        <dbReference type="EMBL" id="MCZ8511846.1"/>
    </source>
</evidence>
<accession>A0ABT4Q4T6</accession>
<protein>
    <submittedName>
        <fullName evidence="2">DUF6171 family protein</fullName>
    </submittedName>
</protein>
<evidence type="ECO:0000256" key="1">
    <source>
        <dbReference type="SAM" id="MobiDB-lite"/>
    </source>
</evidence>
<proteinExistence type="predicted"/>
<dbReference type="EMBL" id="JAQAGZ010000003">
    <property type="protein sequence ID" value="MCZ8511846.1"/>
    <property type="molecule type" value="Genomic_DNA"/>
</dbReference>
<organism evidence="2 3">
    <name type="scientific">Paenibacillus gyeongsangnamensis</name>
    <dbReference type="NCBI Taxonomy" id="3388067"/>
    <lineage>
        <taxon>Bacteria</taxon>
        <taxon>Bacillati</taxon>
        <taxon>Bacillota</taxon>
        <taxon>Bacilli</taxon>
        <taxon>Bacillales</taxon>
        <taxon>Paenibacillaceae</taxon>
        <taxon>Paenibacillus</taxon>
    </lineage>
</organism>
<dbReference type="InterPro" id="IPR046169">
    <property type="entry name" value="DUF6171"/>
</dbReference>
<name>A0ABT4Q4T6_9BACL</name>